<dbReference type="OrthoDB" id="2959034at2759"/>
<dbReference type="AlphaFoldDB" id="A0A0D7BSB8"/>
<dbReference type="Proteomes" id="UP000054007">
    <property type="component" value="Unassembled WGS sequence"/>
</dbReference>
<organism evidence="2 3">
    <name type="scientific">Cylindrobasidium torrendii FP15055 ss-10</name>
    <dbReference type="NCBI Taxonomy" id="1314674"/>
    <lineage>
        <taxon>Eukaryota</taxon>
        <taxon>Fungi</taxon>
        <taxon>Dikarya</taxon>
        <taxon>Basidiomycota</taxon>
        <taxon>Agaricomycotina</taxon>
        <taxon>Agaricomycetes</taxon>
        <taxon>Agaricomycetidae</taxon>
        <taxon>Agaricales</taxon>
        <taxon>Marasmiineae</taxon>
        <taxon>Physalacriaceae</taxon>
        <taxon>Cylindrobasidium</taxon>
    </lineage>
</organism>
<dbReference type="EMBL" id="KN880437">
    <property type="protein sequence ID" value="KIY73155.1"/>
    <property type="molecule type" value="Genomic_DNA"/>
</dbReference>
<evidence type="ECO:0000313" key="2">
    <source>
        <dbReference type="EMBL" id="KIY73155.1"/>
    </source>
</evidence>
<accession>A0A0D7BSB8</accession>
<feature type="compositionally biased region" description="Low complexity" evidence="1">
    <location>
        <begin position="123"/>
        <end position="136"/>
    </location>
</feature>
<evidence type="ECO:0000313" key="3">
    <source>
        <dbReference type="Proteomes" id="UP000054007"/>
    </source>
</evidence>
<feature type="compositionally biased region" description="Pro residues" evidence="1">
    <location>
        <begin position="47"/>
        <end position="62"/>
    </location>
</feature>
<keyword evidence="3" id="KW-1185">Reference proteome</keyword>
<name>A0A0D7BSB8_9AGAR</name>
<gene>
    <name evidence="2" type="ORF">CYLTODRAFT_417136</name>
</gene>
<feature type="region of interest" description="Disordered" evidence="1">
    <location>
        <begin position="1"/>
        <end position="184"/>
    </location>
</feature>
<proteinExistence type="predicted"/>
<feature type="compositionally biased region" description="Polar residues" evidence="1">
    <location>
        <begin position="152"/>
        <end position="173"/>
    </location>
</feature>
<sequence>MILVEPISPPSAAPHPESTSDLPPSYESVLNAEFGDPTPSVFHAASPPLPPIPDDGPLPEPHLPTLHERHSAPTIPQMAAGSQRRRRAPSHAPILPARNPTRPRSTVLPRQHGEHQARQRAVSLGRPLSRRSTSSPGPTPVRRESRARRVSTTRQQVTMPRYSQTLPSRSQTRGRPPLTPNSPQDLLDLAAFRRKSFFCSSKKTAQLVRQHAMSFLMEESHKTSVAETLTLLDEACSLCKLTLGTVLSETKVDGHPILYWAVVQGRPDATIQALLKYIPSPMDDEMRQAALTRSDWRLFQRIRIWLGMGGKVKVDERVDGKGFTVHFQNLSMETGVEFIATGRMWRLDFSPGTMSLSLLSTSAPTFVDGVFLDTSRATPSYSVPLKSAQMLRPGRGKDGKSKHINASFPMNARLEKSRLDVRLVKPTEDSSCVIC</sequence>
<protein>
    <submittedName>
        <fullName evidence="2">Uncharacterized protein</fullName>
    </submittedName>
</protein>
<evidence type="ECO:0000256" key="1">
    <source>
        <dbReference type="SAM" id="MobiDB-lite"/>
    </source>
</evidence>
<reference evidence="2 3" key="1">
    <citation type="journal article" date="2015" name="Fungal Genet. Biol.">
        <title>Evolution of novel wood decay mechanisms in Agaricales revealed by the genome sequences of Fistulina hepatica and Cylindrobasidium torrendii.</title>
        <authorList>
            <person name="Floudas D."/>
            <person name="Held B.W."/>
            <person name="Riley R."/>
            <person name="Nagy L.G."/>
            <person name="Koehler G."/>
            <person name="Ransdell A.S."/>
            <person name="Younus H."/>
            <person name="Chow J."/>
            <person name="Chiniquy J."/>
            <person name="Lipzen A."/>
            <person name="Tritt A."/>
            <person name="Sun H."/>
            <person name="Haridas S."/>
            <person name="LaButti K."/>
            <person name="Ohm R.A."/>
            <person name="Kues U."/>
            <person name="Blanchette R.A."/>
            <person name="Grigoriev I.V."/>
            <person name="Minto R.E."/>
            <person name="Hibbett D.S."/>
        </authorList>
    </citation>
    <scope>NUCLEOTIDE SEQUENCE [LARGE SCALE GENOMIC DNA]</scope>
    <source>
        <strain evidence="2 3">FP15055 ss-10</strain>
    </source>
</reference>